<dbReference type="GO" id="GO:0005739">
    <property type="term" value="C:mitochondrion"/>
    <property type="evidence" value="ECO:0007669"/>
    <property type="project" value="UniProtKB-ARBA"/>
</dbReference>
<organism evidence="3">
    <name type="scientific">Microbotryum cf. violaceum BFL-2013</name>
    <dbReference type="NCBI Taxonomy" id="1288119"/>
    <lineage>
        <taxon>Eukaryota</taxon>
        <taxon>Fungi</taxon>
        <taxon>Dikarya</taxon>
        <taxon>Basidiomycota</taxon>
        <taxon>Pucciniomycotina</taxon>
        <taxon>Microbotryomycetes</taxon>
        <taxon>Microbotryales</taxon>
        <taxon>Microbotryaceae</taxon>
        <taxon>Microbotryum</taxon>
    </lineage>
</organism>
<dbReference type="Gene3D" id="3.10.28.10">
    <property type="entry name" value="Homing endonucleases"/>
    <property type="match status" value="1"/>
</dbReference>
<evidence type="ECO:0000256" key="1">
    <source>
        <dbReference type="ARBA" id="ARBA00002670"/>
    </source>
</evidence>
<dbReference type="GeneID" id="14658531"/>
<dbReference type="InterPro" id="IPR051289">
    <property type="entry name" value="LAGLIDADG_Endonuclease"/>
</dbReference>
<dbReference type="Pfam" id="PF00961">
    <property type="entry name" value="LAGLIDADG_1"/>
    <property type="match status" value="1"/>
</dbReference>
<dbReference type="GO" id="GO:0004519">
    <property type="term" value="F:endonuclease activity"/>
    <property type="evidence" value="ECO:0007669"/>
    <property type="project" value="InterPro"/>
</dbReference>
<accession>M1GLX8</accession>
<comment type="function">
    <text evidence="1">Mitochondrial DNA endonuclease involved in intron homing.</text>
</comment>
<keyword evidence="3" id="KW-0496">Mitochondrion</keyword>
<dbReference type="RefSeq" id="YP_007475433.1">
    <property type="nucleotide sequence ID" value="NC_020354.1"/>
</dbReference>
<feature type="domain" description="Homing endonuclease LAGLIDADG" evidence="2">
    <location>
        <begin position="2"/>
        <end position="78"/>
    </location>
</feature>
<dbReference type="InterPro" id="IPR004860">
    <property type="entry name" value="LAGLIDADG_dom"/>
</dbReference>
<dbReference type="SUPFAM" id="SSF55608">
    <property type="entry name" value="Homing endonucleases"/>
    <property type="match status" value="1"/>
</dbReference>
<geneLocation type="mitochondrion" evidence="3"/>
<name>M1GLX8_9BASI</name>
<proteinExistence type="predicted"/>
<dbReference type="PANTHER" id="PTHR36181:SF4">
    <property type="entry name" value="LAGLIDADG ENDONUCLEASE"/>
    <property type="match status" value="1"/>
</dbReference>
<dbReference type="EMBL" id="KC285587">
    <property type="protein sequence ID" value="AGE14647.1"/>
    <property type="molecule type" value="Genomic_DNA"/>
</dbReference>
<gene>
    <name evidence="3" type="primary">orf113</name>
</gene>
<evidence type="ECO:0000313" key="3">
    <source>
        <dbReference type="EMBL" id="AGE14647.1"/>
    </source>
</evidence>
<evidence type="ECO:0000259" key="2">
    <source>
        <dbReference type="Pfam" id="PF00961"/>
    </source>
</evidence>
<dbReference type="InterPro" id="IPR027434">
    <property type="entry name" value="Homing_endonucl"/>
</dbReference>
<dbReference type="AlphaFoldDB" id="M1GLX8"/>
<sequence length="113" mass="13149">MGYQVTLEFSVTQHIRDIELMKRLSLFFCCGYLIADGPTKVQFRIRNIKELEQHLFPLLDEFPLQTQKALDAVGMREAHALVLSKAHLTLEGLEKIRQIKSKMNRARMEAYKV</sequence>
<protein>
    <recommendedName>
        <fullName evidence="2">Homing endonuclease LAGLIDADG domain-containing protein</fullName>
    </recommendedName>
</protein>
<dbReference type="PANTHER" id="PTHR36181">
    <property type="entry name" value="INTRON-ENCODED ENDONUCLEASE AI3-RELATED"/>
    <property type="match status" value="1"/>
</dbReference>
<reference evidence="3" key="1">
    <citation type="submission" date="2012-12" db="EMBL/GenBank/DDBJ databases">
        <authorList>
            <person name="Lang B.F."/>
        </authorList>
    </citation>
    <scope>NUCLEOTIDE SEQUENCE</scope>
</reference>